<dbReference type="InterPro" id="IPR017562">
    <property type="entry name" value="Cyt_c_biogenesis_CcsA"/>
</dbReference>
<dbReference type="GO" id="GO:0005886">
    <property type="term" value="C:plasma membrane"/>
    <property type="evidence" value="ECO:0007669"/>
    <property type="project" value="TreeGrafter"/>
</dbReference>
<dbReference type="AlphaFoldDB" id="A0A075LL79"/>
<sequence>MEKLSILSGHLLEAAFITYLLGIILFTWSAAKQRHGLTERIAWGVTAAGWIAQLGFFILRWVYSGHAPVSNLFEFMTFFGMMLVLVLLIMYRFYRYPLLAVMALVISILIIGCAAMFPREVAPLVPSLQSHWLYIHVTTAALGEAVLAVSFFAGFLYILHETDQEKQHKRVWLIEAIIVLILSVAGYMLLAISFRTFGYTASVMTADASIIYQLPPVFVPSDMVSSPFPFGISVPDWMRGENAALKLNTIFLSLLSGCVLYILIRFFTRRRIGAALQPLVRRMPKDMLDDIGYRSVAVGFPIFTLGALIFAMIWAQQAWDRFWGWDPKEVWALITWLFYAAYLHIRMLKGWQGIRSAWLAVIGFCIIMFNLLAVNLLIVGLHAYA</sequence>
<evidence type="ECO:0000313" key="9">
    <source>
        <dbReference type="Proteomes" id="UP000027980"/>
    </source>
</evidence>
<dbReference type="RefSeq" id="WP_038560984.1">
    <property type="nucleotide sequence ID" value="NZ_CP008876.1"/>
</dbReference>
<dbReference type="OrthoDB" id="9814290at2"/>
<comment type="subcellular location">
    <subcellularLocation>
        <location evidence="1">Membrane</location>
        <topology evidence="1">Multi-pass membrane protein</topology>
    </subcellularLocation>
</comment>
<evidence type="ECO:0000256" key="3">
    <source>
        <dbReference type="ARBA" id="ARBA00022748"/>
    </source>
</evidence>
<dbReference type="PANTHER" id="PTHR30071">
    <property type="entry name" value="HEME EXPORTER PROTEIN C"/>
    <property type="match status" value="1"/>
</dbReference>
<dbReference type="InterPro" id="IPR002541">
    <property type="entry name" value="Cyt_c_assembly"/>
</dbReference>
<feature type="transmembrane region" description="Helical" evidence="6">
    <location>
        <begin position="98"/>
        <end position="117"/>
    </location>
</feature>
<keyword evidence="5 6" id="KW-0472">Membrane</keyword>
<feature type="transmembrane region" description="Helical" evidence="6">
    <location>
        <begin position="132"/>
        <end position="159"/>
    </location>
</feature>
<gene>
    <name evidence="8" type="ORF">GZ22_08560</name>
</gene>
<feature type="transmembrane region" description="Helical" evidence="6">
    <location>
        <begin position="291"/>
        <end position="315"/>
    </location>
</feature>
<accession>A0A075LL79</accession>
<feature type="transmembrane region" description="Helical" evidence="6">
    <location>
        <begin position="357"/>
        <end position="384"/>
    </location>
</feature>
<dbReference type="GO" id="GO:0017004">
    <property type="term" value="P:cytochrome complex assembly"/>
    <property type="evidence" value="ECO:0007669"/>
    <property type="project" value="UniProtKB-KW"/>
</dbReference>
<dbReference type="Pfam" id="PF01578">
    <property type="entry name" value="Cytochrom_C_asm"/>
    <property type="match status" value="2"/>
</dbReference>
<proteinExistence type="predicted"/>
<name>A0A075LL79_9BACI</name>
<dbReference type="PANTHER" id="PTHR30071:SF1">
    <property type="entry name" value="CYTOCHROME B_B6 PROTEIN-RELATED"/>
    <property type="match status" value="1"/>
</dbReference>
<dbReference type="InterPro" id="IPR045062">
    <property type="entry name" value="Cyt_c_biogenesis_CcsA/CcmC"/>
</dbReference>
<evidence type="ECO:0000256" key="2">
    <source>
        <dbReference type="ARBA" id="ARBA00022692"/>
    </source>
</evidence>
<protein>
    <submittedName>
        <fullName evidence="8">Cytochrome C biogenesis protein</fullName>
    </submittedName>
</protein>
<feature type="transmembrane region" description="Helical" evidence="6">
    <location>
        <begin position="171"/>
        <end position="194"/>
    </location>
</feature>
<dbReference type="EMBL" id="CP008876">
    <property type="protein sequence ID" value="AIF66682.1"/>
    <property type="molecule type" value="Genomic_DNA"/>
</dbReference>
<feature type="transmembrane region" description="Helical" evidence="6">
    <location>
        <begin position="330"/>
        <end position="345"/>
    </location>
</feature>
<evidence type="ECO:0000256" key="5">
    <source>
        <dbReference type="ARBA" id="ARBA00023136"/>
    </source>
</evidence>
<dbReference type="HOGENOM" id="CLU_049710_2_0_9"/>
<evidence type="ECO:0000313" key="8">
    <source>
        <dbReference type="EMBL" id="AIF66682.1"/>
    </source>
</evidence>
<feature type="transmembrane region" description="Helical" evidence="6">
    <location>
        <begin position="6"/>
        <end position="29"/>
    </location>
</feature>
<reference evidence="8 9" key="1">
    <citation type="submission" date="2014-07" db="EMBL/GenBank/DDBJ databases">
        <title>Complete genome sequence of a moderately halophilic bacterium Terribacillus aidingensis MP602, isolated from Cryptomeria fortunei in Tianmu mountain in China.</title>
        <authorList>
            <person name="Wang Y."/>
            <person name="Lu P."/>
            <person name="Zhang L."/>
        </authorList>
    </citation>
    <scope>NUCLEOTIDE SEQUENCE [LARGE SCALE GENOMIC DNA]</scope>
    <source>
        <strain evidence="8 9">MP602</strain>
    </source>
</reference>
<keyword evidence="2 6" id="KW-0812">Transmembrane</keyword>
<dbReference type="Proteomes" id="UP000027980">
    <property type="component" value="Chromosome"/>
</dbReference>
<dbReference type="GeneID" id="34220837"/>
<keyword evidence="3" id="KW-0201">Cytochrome c-type biogenesis</keyword>
<feature type="transmembrane region" description="Helical" evidence="6">
    <location>
        <begin position="243"/>
        <end position="264"/>
    </location>
</feature>
<feature type="domain" description="Cytochrome c assembly protein" evidence="7">
    <location>
        <begin position="255"/>
        <end position="382"/>
    </location>
</feature>
<organism evidence="8 9">
    <name type="scientific">Terribacillus saccharophilus</name>
    <dbReference type="NCBI Taxonomy" id="361277"/>
    <lineage>
        <taxon>Bacteria</taxon>
        <taxon>Bacillati</taxon>
        <taxon>Bacillota</taxon>
        <taxon>Bacilli</taxon>
        <taxon>Bacillales</taxon>
        <taxon>Bacillaceae</taxon>
        <taxon>Terribacillus</taxon>
    </lineage>
</organism>
<evidence type="ECO:0000256" key="1">
    <source>
        <dbReference type="ARBA" id="ARBA00004141"/>
    </source>
</evidence>
<dbReference type="KEGG" id="tap:GZ22_08560"/>
<dbReference type="GO" id="GO:0020037">
    <property type="term" value="F:heme binding"/>
    <property type="evidence" value="ECO:0007669"/>
    <property type="project" value="InterPro"/>
</dbReference>
<dbReference type="NCBIfam" id="TIGR03144">
    <property type="entry name" value="cytochr_II_ccsB"/>
    <property type="match status" value="1"/>
</dbReference>
<evidence type="ECO:0000256" key="4">
    <source>
        <dbReference type="ARBA" id="ARBA00022989"/>
    </source>
</evidence>
<evidence type="ECO:0000259" key="7">
    <source>
        <dbReference type="Pfam" id="PF01578"/>
    </source>
</evidence>
<feature type="transmembrane region" description="Helical" evidence="6">
    <location>
        <begin position="41"/>
        <end position="63"/>
    </location>
</feature>
<keyword evidence="4 6" id="KW-1133">Transmembrane helix</keyword>
<feature type="transmembrane region" description="Helical" evidence="6">
    <location>
        <begin position="75"/>
        <end position="91"/>
    </location>
</feature>
<feature type="domain" description="Cytochrome c assembly protein" evidence="7">
    <location>
        <begin position="69"/>
        <end position="181"/>
    </location>
</feature>
<evidence type="ECO:0000256" key="6">
    <source>
        <dbReference type="SAM" id="Phobius"/>
    </source>
</evidence>